<proteinExistence type="predicted"/>
<evidence type="ECO:0000256" key="1">
    <source>
        <dbReference type="SAM" id="MobiDB-lite"/>
    </source>
</evidence>
<reference evidence="2" key="1">
    <citation type="submission" date="2022-07" db="EMBL/GenBank/DDBJ databases">
        <title>Chromosome-level genome of Muraenolepis orangiensis.</title>
        <authorList>
            <person name="Kim J."/>
        </authorList>
    </citation>
    <scope>NUCLEOTIDE SEQUENCE</scope>
    <source>
        <strain evidence="2">KU_S4_2022</strain>
        <tissue evidence="2">Muscle</tissue>
    </source>
</reference>
<feature type="compositionally biased region" description="Polar residues" evidence="1">
    <location>
        <begin position="226"/>
        <end position="236"/>
    </location>
</feature>
<feature type="compositionally biased region" description="Basic and acidic residues" evidence="1">
    <location>
        <begin position="257"/>
        <end position="266"/>
    </location>
</feature>
<feature type="compositionally biased region" description="Polar residues" evidence="1">
    <location>
        <begin position="206"/>
        <end position="219"/>
    </location>
</feature>
<feature type="region of interest" description="Disordered" evidence="1">
    <location>
        <begin position="1"/>
        <end position="28"/>
    </location>
</feature>
<protein>
    <submittedName>
        <fullName evidence="2">Uncharacterized protein</fullName>
    </submittedName>
</protein>
<dbReference type="AlphaFoldDB" id="A0A9Q0IPW8"/>
<sequence length="369" mass="39760">MTAESGELNNTMTAESGELNNTMTAESGEFNNIMTAESGELNNTMTAESGEFNNTMTAESGELNNTMTAESGEFNNASLVLRSNLPDERWSPPSAEERREASGGVSSKLKTAIIGSGQPSPQPPGTEVRRAGRRRRLNCWLWRTSAPVRPLVVTRRTCAGSGHSVPGGPAGLTDLPRLPPGSRGRERAPRSPPTNHTERPSHSLLKVSTNQPHRASFTQPPEGLHQPTTPSVLHTASSSSSSNTACWRAIRGRAVHTRGETRKRGLENPTSSRPPDGVPLDVPRGLTTMCSGPSEISSERKKASGLYISRLGERRGWGGGRSTTAQQVNSTVLSFSSGELYEDSKKRFLDHLRQVGIVNSSWISHSEGK</sequence>
<keyword evidence="3" id="KW-1185">Reference proteome</keyword>
<dbReference type="OrthoDB" id="10238683at2759"/>
<feature type="region of interest" description="Disordered" evidence="1">
    <location>
        <begin position="112"/>
        <end position="131"/>
    </location>
</feature>
<accession>A0A9Q0IPW8</accession>
<feature type="region of interest" description="Disordered" evidence="1">
    <location>
        <begin position="84"/>
        <end position="107"/>
    </location>
</feature>
<name>A0A9Q0IPW8_9TELE</name>
<feature type="compositionally biased region" description="Basic and acidic residues" evidence="1">
    <location>
        <begin position="85"/>
        <end position="101"/>
    </location>
</feature>
<organism evidence="2 3">
    <name type="scientific">Muraenolepis orangiensis</name>
    <name type="common">Patagonian moray cod</name>
    <dbReference type="NCBI Taxonomy" id="630683"/>
    <lineage>
        <taxon>Eukaryota</taxon>
        <taxon>Metazoa</taxon>
        <taxon>Chordata</taxon>
        <taxon>Craniata</taxon>
        <taxon>Vertebrata</taxon>
        <taxon>Euteleostomi</taxon>
        <taxon>Actinopterygii</taxon>
        <taxon>Neopterygii</taxon>
        <taxon>Teleostei</taxon>
        <taxon>Neoteleostei</taxon>
        <taxon>Acanthomorphata</taxon>
        <taxon>Zeiogadaria</taxon>
        <taxon>Gadariae</taxon>
        <taxon>Gadiformes</taxon>
        <taxon>Muraenolepidoidei</taxon>
        <taxon>Muraenolepididae</taxon>
        <taxon>Muraenolepis</taxon>
    </lineage>
</organism>
<feature type="region of interest" description="Disordered" evidence="1">
    <location>
        <begin position="159"/>
        <end position="285"/>
    </location>
</feature>
<evidence type="ECO:0000313" key="2">
    <source>
        <dbReference type="EMBL" id="KAJ3608727.1"/>
    </source>
</evidence>
<feature type="compositionally biased region" description="Polar residues" evidence="1">
    <location>
        <begin position="7"/>
        <end position="28"/>
    </location>
</feature>
<comment type="caution">
    <text evidence="2">The sequence shown here is derived from an EMBL/GenBank/DDBJ whole genome shotgun (WGS) entry which is preliminary data.</text>
</comment>
<dbReference type="EMBL" id="JANIIK010000039">
    <property type="protein sequence ID" value="KAJ3608727.1"/>
    <property type="molecule type" value="Genomic_DNA"/>
</dbReference>
<dbReference type="Proteomes" id="UP001148018">
    <property type="component" value="Unassembled WGS sequence"/>
</dbReference>
<gene>
    <name evidence="2" type="ORF">NHX12_023257</name>
</gene>
<evidence type="ECO:0000313" key="3">
    <source>
        <dbReference type="Proteomes" id="UP001148018"/>
    </source>
</evidence>